<sequence length="450" mass="49367">MEGDAAPLPAGGRPEAFRLLWKSSLEKLKEKPFKFEDAGHVVYRALAWRRLGLLGKSKGAQQLKAVEEDALEGIDLKAWLAEGLSLPGGVTIARVSKKAIGEGLGFLSMCFKIGLTYEGPSELAIKGLPSSVILKMPSRYEESFDLIAEETDCYRREHDFYIQVAPALAGTAMRVPKLYSSEVVPNSGVRLLMEDLGGCGYSVNQLDGLSAAEVAPFVQMAAEMHAAFWPLTGRSGIPECVVRAADERSFIARWPKCFVARYDEFLRSEGLAKFDIGIEKSVVLDIAAKIHGNADKILDRVSRIAPQTVIHSDYRADNFIVGSPDGESCVLDWQLLSTGPGVYDLGDCVVKSMTVENGAKHLDHLLGLYHDTLVRAGVVGYSQEEMWTDFKFSILNHLTLVFAISLDGIGADGELVADWSCFNLCRVMFRRLVRVVLDRDCLSVLDQKGG</sequence>
<feature type="domain" description="CHK kinase-like" evidence="1">
    <location>
        <begin position="191"/>
        <end position="379"/>
    </location>
</feature>
<reference evidence="2" key="2">
    <citation type="submission" date="2021-01" db="EMBL/GenBank/DDBJ databases">
        <authorList>
            <person name="Corre E."/>
            <person name="Pelletier E."/>
            <person name="Niang G."/>
            <person name="Scheremetjew M."/>
            <person name="Finn R."/>
            <person name="Kale V."/>
            <person name="Holt S."/>
            <person name="Cochrane G."/>
            <person name="Meng A."/>
            <person name="Brown T."/>
            <person name="Cohen L."/>
        </authorList>
    </citation>
    <scope>NUCLEOTIDE SEQUENCE</scope>
    <source>
        <strain evidence="2">CCMP1205</strain>
    </source>
</reference>
<dbReference type="PANTHER" id="PTHR11012">
    <property type="entry name" value="PROTEIN KINASE-LIKE DOMAIN-CONTAINING"/>
    <property type="match status" value="1"/>
</dbReference>
<dbReference type="EMBL" id="HBHL01005133">
    <property type="protein sequence ID" value="CAD9714508.1"/>
    <property type="molecule type" value="Transcribed_RNA"/>
</dbReference>
<dbReference type="AlphaFoldDB" id="A0A5B8MQ88"/>
<dbReference type="PANTHER" id="PTHR11012:SF30">
    <property type="entry name" value="PROTEIN KINASE-LIKE DOMAIN-CONTAINING"/>
    <property type="match status" value="1"/>
</dbReference>
<protein>
    <recommendedName>
        <fullName evidence="1">CHK kinase-like domain-containing protein</fullName>
    </recommendedName>
</protein>
<evidence type="ECO:0000313" key="4">
    <source>
        <dbReference type="Proteomes" id="UP000316726"/>
    </source>
</evidence>
<reference evidence="3 4" key="1">
    <citation type="submission" date="2018-07" db="EMBL/GenBank/DDBJ databases">
        <title>The complete nuclear genome of the prasinophyte Chloropicon primus (CCMP1205).</title>
        <authorList>
            <person name="Pombert J.-F."/>
            <person name="Otis C."/>
            <person name="Turmel M."/>
            <person name="Lemieux C."/>
        </authorList>
    </citation>
    <scope>NUCLEOTIDE SEQUENCE [LARGE SCALE GENOMIC DNA]</scope>
    <source>
        <strain evidence="3 4">CCMP1205</strain>
    </source>
</reference>
<evidence type="ECO:0000313" key="3">
    <source>
        <dbReference type="EMBL" id="QDZ22184.1"/>
    </source>
</evidence>
<dbReference type="SMART" id="SM00587">
    <property type="entry name" value="CHK"/>
    <property type="match status" value="1"/>
</dbReference>
<proteinExistence type="predicted"/>
<dbReference type="Gene3D" id="3.90.1200.10">
    <property type="match status" value="1"/>
</dbReference>
<dbReference type="InterPro" id="IPR004119">
    <property type="entry name" value="EcKL"/>
</dbReference>
<dbReference type="InterPro" id="IPR011009">
    <property type="entry name" value="Kinase-like_dom_sf"/>
</dbReference>
<keyword evidence="4" id="KW-1185">Reference proteome</keyword>
<dbReference type="SUPFAM" id="SSF56112">
    <property type="entry name" value="Protein kinase-like (PK-like)"/>
    <property type="match status" value="1"/>
</dbReference>
<evidence type="ECO:0000259" key="1">
    <source>
        <dbReference type="SMART" id="SM00587"/>
    </source>
</evidence>
<dbReference type="Pfam" id="PF02958">
    <property type="entry name" value="EcKL"/>
    <property type="match status" value="1"/>
</dbReference>
<dbReference type="InterPro" id="IPR015897">
    <property type="entry name" value="CHK_kinase-like"/>
</dbReference>
<name>A0A5B8MQ88_9CHLO</name>
<gene>
    <name evidence="3" type="ORF">A3770_07p47020</name>
    <name evidence="2" type="ORF">CPRI1469_LOCUS3361</name>
</gene>
<accession>A0A5B8MQ88</accession>
<organism evidence="3 4">
    <name type="scientific">Chloropicon primus</name>
    <dbReference type="NCBI Taxonomy" id="1764295"/>
    <lineage>
        <taxon>Eukaryota</taxon>
        <taxon>Viridiplantae</taxon>
        <taxon>Chlorophyta</taxon>
        <taxon>Chloropicophyceae</taxon>
        <taxon>Chloropicales</taxon>
        <taxon>Chloropicaceae</taxon>
        <taxon>Chloropicon</taxon>
    </lineage>
</organism>
<dbReference type="EMBL" id="CP031040">
    <property type="protein sequence ID" value="QDZ22184.1"/>
    <property type="molecule type" value="Genomic_DNA"/>
</dbReference>
<evidence type="ECO:0000313" key="2">
    <source>
        <dbReference type="EMBL" id="CAD9714508.1"/>
    </source>
</evidence>
<dbReference type="OrthoDB" id="191037at2759"/>
<dbReference type="Proteomes" id="UP000316726">
    <property type="component" value="Chromosome 7"/>
</dbReference>